<feature type="region of interest" description="Disordered" evidence="3">
    <location>
        <begin position="73"/>
        <end position="99"/>
    </location>
</feature>
<feature type="domain" description="AB hydrolase-1" evidence="4">
    <location>
        <begin position="133"/>
        <end position="406"/>
    </location>
</feature>
<dbReference type="SUPFAM" id="SSF53474">
    <property type="entry name" value="alpha/beta-Hydrolases"/>
    <property type="match status" value="1"/>
</dbReference>
<gene>
    <name evidence="5" type="ORF">APUTEX25_003975</name>
</gene>
<evidence type="ECO:0000256" key="1">
    <source>
        <dbReference type="ARBA" id="ARBA00010088"/>
    </source>
</evidence>
<dbReference type="GO" id="GO:0016787">
    <property type="term" value="F:hydrolase activity"/>
    <property type="evidence" value="ECO:0007669"/>
    <property type="project" value="UniProtKB-KW"/>
</dbReference>
<dbReference type="PANTHER" id="PTHR43248:SF14">
    <property type="entry name" value="ALPHA_BETA-HYDROLASES SUPERFAMILY PROTEIN"/>
    <property type="match status" value="1"/>
</dbReference>
<comment type="caution">
    <text evidence="5">The sequence shown here is derived from an EMBL/GenBank/DDBJ whole genome shotgun (WGS) entry which is preliminary data.</text>
</comment>
<dbReference type="AlphaFoldDB" id="A0A3M7KXH6"/>
<feature type="region of interest" description="Disordered" evidence="3">
    <location>
        <begin position="419"/>
        <end position="471"/>
    </location>
</feature>
<dbReference type="InterPro" id="IPR029058">
    <property type="entry name" value="AB_hydrolase_fold"/>
</dbReference>
<evidence type="ECO:0000313" key="6">
    <source>
        <dbReference type="Proteomes" id="UP000279271"/>
    </source>
</evidence>
<dbReference type="PANTHER" id="PTHR43248">
    <property type="entry name" value="2-SUCCINYL-6-HYDROXY-2,4-CYCLOHEXADIENE-1-CARBOXYLATE SYNTHASE"/>
    <property type="match status" value="1"/>
</dbReference>
<proteinExistence type="inferred from homology"/>
<feature type="compositionally biased region" description="Pro residues" evidence="3">
    <location>
        <begin position="435"/>
        <end position="445"/>
    </location>
</feature>
<keyword evidence="2" id="KW-0378">Hydrolase</keyword>
<dbReference type="InterPro" id="IPR000073">
    <property type="entry name" value="AB_hydrolase_1"/>
</dbReference>
<dbReference type="Proteomes" id="UP000279271">
    <property type="component" value="Unassembled WGS sequence"/>
</dbReference>
<feature type="compositionally biased region" description="Pro residues" evidence="3">
    <location>
        <begin position="80"/>
        <end position="94"/>
    </location>
</feature>
<evidence type="ECO:0000313" key="5">
    <source>
        <dbReference type="EMBL" id="RMZ53836.1"/>
    </source>
</evidence>
<evidence type="ECO:0000256" key="2">
    <source>
        <dbReference type="ARBA" id="ARBA00022801"/>
    </source>
</evidence>
<evidence type="ECO:0000256" key="3">
    <source>
        <dbReference type="SAM" id="MobiDB-lite"/>
    </source>
</evidence>
<dbReference type="EMBL" id="QOKY01000195">
    <property type="protein sequence ID" value="RMZ53836.1"/>
    <property type="molecule type" value="Genomic_DNA"/>
</dbReference>
<evidence type="ECO:0000259" key="4">
    <source>
        <dbReference type="Pfam" id="PF12697"/>
    </source>
</evidence>
<organism evidence="5 6">
    <name type="scientific">Auxenochlorella protothecoides</name>
    <name type="common">Green microalga</name>
    <name type="synonym">Chlorella protothecoides</name>
    <dbReference type="NCBI Taxonomy" id="3075"/>
    <lineage>
        <taxon>Eukaryota</taxon>
        <taxon>Viridiplantae</taxon>
        <taxon>Chlorophyta</taxon>
        <taxon>core chlorophytes</taxon>
        <taxon>Trebouxiophyceae</taxon>
        <taxon>Chlorellales</taxon>
        <taxon>Chlorellaceae</taxon>
        <taxon>Auxenochlorella</taxon>
    </lineage>
</organism>
<sequence>MAGPGTCPRAVPGIPMALSSQTRLWIPSLRPAFRQASVRARDMGGRCVFERPLRQLCPARVVPVHMIASLERPAPSSPGWHPPPPPRFPPPSPAYPNGKRVLRDPQPQLAHELIQGDAARFAAAHGGRAPPTLVLVHGILGSRRNLLSLAKRLLAGNPAWQVLLVDLRCHGESAPLSRALQAPHTLASAAGDVLRLLSALRLFPEVLVGHSYGAKVVMAMSQQFAARTGHGGRLPRPVQVWALDALPGRLADDDDGVDAGHPDLARRSRVDHPADLIAALRAMPLPLRSRAEAVAALRGAGFSAPVAAWAGSALRPLSSSDPGGPLVWAHDLEGIASMYASYRTTCLWDFVRAPVQGLELNFVRAERSAFHWSAGDVARIRAAGHAVHDLPDSGHWVHVDNPEGLLAILQPALRRGTPPALLVGSGSESAGAPAQQPPQQPPHRPPLANIVARPAPGPAASPLADQALSFP</sequence>
<comment type="similarity">
    <text evidence="1">Belongs to the peptidase S33 family.</text>
</comment>
<accession>A0A3M7KXH6</accession>
<dbReference type="InterPro" id="IPR051601">
    <property type="entry name" value="Serine_prot/Carboxylest_S33"/>
</dbReference>
<name>A0A3M7KXH6_AUXPR</name>
<reference evidence="6" key="1">
    <citation type="journal article" date="2018" name="Algal Res.">
        <title>Characterization of plant carbon substrate utilization by Auxenochlorella protothecoides.</title>
        <authorList>
            <person name="Vogler B.W."/>
            <person name="Starkenburg S.R."/>
            <person name="Sudasinghe N."/>
            <person name="Schambach J.Y."/>
            <person name="Rollin J.A."/>
            <person name="Pattathil S."/>
            <person name="Barry A.N."/>
        </authorList>
    </citation>
    <scope>NUCLEOTIDE SEQUENCE [LARGE SCALE GENOMIC DNA]</scope>
    <source>
        <strain evidence="6">UTEX 25</strain>
    </source>
</reference>
<dbReference type="Pfam" id="PF12697">
    <property type="entry name" value="Abhydrolase_6"/>
    <property type="match status" value="1"/>
</dbReference>
<dbReference type="Gene3D" id="3.40.50.1820">
    <property type="entry name" value="alpha/beta hydrolase"/>
    <property type="match status" value="1"/>
</dbReference>
<protein>
    <recommendedName>
        <fullName evidence="4">AB hydrolase-1 domain-containing protein</fullName>
    </recommendedName>
</protein>